<dbReference type="EMBL" id="SNRW01036100">
    <property type="protein sequence ID" value="KAA6354565.1"/>
    <property type="molecule type" value="Genomic_DNA"/>
</dbReference>
<dbReference type="AlphaFoldDB" id="A0A5J4TAV3"/>
<proteinExistence type="predicted"/>
<evidence type="ECO:0000313" key="1">
    <source>
        <dbReference type="EMBL" id="KAA6354565.1"/>
    </source>
</evidence>
<comment type="caution">
    <text evidence="1">The sequence shown here is derived from an EMBL/GenBank/DDBJ whole genome shotgun (WGS) entry which is preliminary data.</text>
</comment>
<dbReference type="Proteomes" id="UP000324800">
    <property type="component" value="Unassembled WGS sequence"/>
</dbReference>
<name>A0A5J4TAV3_9EUKA</name>
<protein>
    <submittedName>
        <fullName evidence="1">Uncharacterized protein</fullName>
    </submittedName>
</protein>
<accession>A0A5J4TAV3</accession>
<gene>
    <name evidence="1" type="ORF">EZS28_049908</name>
</gene>
<organism evidence="1 2">
    <name type="scientific">Streblomastix strix</name>
    <dbReference type="NCBI Taxonomy" id="222440"/>
    <lineage>
        <taxon>Eukaryota</taxon>
        <taxon>Metamonada</taxon>
        <taxon>Preaxostyla</taxon>
        <taxon>Oxymonadida</taxon>
        <taxon>Streblomastigidae</taxon>
        <taxon>Streblomastix</taxon>
    </lineage>
</organism>
<reference evidence="1 2" key="1">
    <citation type="submission" date="2019-03" db="EMBL/GenBank/DDBJ databases">
        <title>Single cell metagenomics reveals metabolic interactions within the superorganism composed of flagellate Streblomastix strix and complex community of Bacteroidetes bacteria on its surface.</title>
        <authorList>
            <person name="Treitli S.C."/>
            <person name="Kolisko M."/>
            <person name="Husnik F."/>
            <person name="Keeling P."/>
            <person name="Hampl V."/>
        </authorList>
    </citation>
    <scope>NUCLEOTIDE SEQUENCE [LARGE SCALE GENOMIC DNA]</scope>
    <source>
        <strain evidence="1">ST1C</strain>
    </source>
</reference>
<sequence>MLNKSMKNKIVGQVSSSCSGGLAISPTSLRFGIVRAGACYLLQITISMVPGKLESSWIEIMYPRHRALKFGALTISQALQLDVILIAKSVTKISSRIELRTAYQRLEIPVIADILTPNKYDMAKRDRPKGISIFFLQFISLRS</sequence>
<evidence type="ECO:0000313" key="2">
    <source>
        <dbReference type="Proteomes" id="UP000324800"/>
    </source>
</evidence>